<dbReference type="EMBL" id="JAKUCV010007565">
    <property type="protein sequence ID" value="KAJ4822842.1"/>
    <property type="molecule type" value="Genomic_DNA"/>
</dbReference>
<dbReference type="OrthoDB" id="10263751at2759"/>
<dbReference type="SUPFAM" id="SSF52833">
    <property type="entry name" value="Thioredoxin-like"/>
    <property type="match status" value="1"/>
</dbReference>
<reference evidence="3" key="2">
    <citation type="journal article" date="2023" name="Plants (Basel)">
        <title>Annotation of the Turnera subulata (Passifloraceae) Draft Genome Reveals the S-Locus Evolved after the Divergence of Turneroideae from Passifloroideae in a Stepwise Manner.</title>
        <authorList>
            <person name="Henning P.M."/>
            <person name="Roalson E.H."/>
            <person name="Mir W."/>
            <person name="McCubbin A.G."/>
            <person name="Shore J.S."/>
        </authorList>
    </citation>
    <scope>NUCLEOTIDE SEQUENCE</scope>
    <source>
        <strain evidence="3">F60SS</strain>
    </source>
</reference>
<dbReference type="Gene3D" id="3.40.30.10">
    <property type="entry name" value="Glutaredoxin"/>
    <property type="match status" value="1"/>
</dbReference>
<keyword evidence="4" id="KW-1185">Reference proteome</keyword>
<dbReference type="InterPro" id="IPR013766">
    <property type="entry name" value="Thioredoxin_domain"/>
</dbReference>
<protein>
    <recommendedName>
        <fullName evidence="2">Thioredoxin domain-containing protein</fullName>
    </recommendedName>
</protein>
<gene>
    <name evidence="3" type="ORF">Tsubulata_051209</name>
</gene>
<name>A0A9Q0IZW7_9ROSI</name>
<feature type="domain" description="Thioredoxin" evidence="2">
    <location>
        <begin position="93"/>
        <end position="131"/>
    </location>
</feature>
<dbReference type="InterPro" id="IPR036249">
    <property type="entry name" value="Thioredoxin-like_sf"/>
</dbReference>
<feature type="compositionally biased region" description="Polar residues" evidence="1">
    <location>
        <begin position="1"/>
        <end position="11"/>
    </location>
</feature>
<reference evidence="3" key="1">
    <citation type="submission" date="2022-02" db="EMBL/GenBank/DDBJ databases">
        <authorList>
            <person name="Henning P.M."/>
            <person name="McCubbin A.G."/>
            <person name="Shore J.S."/>
        </authorList>
    </citation>
    <scope>NUCLEOTIDE SEQUENCE</scope>
    <source>
        <strain evidence="3">F60SS</strain>
        <tissue evidence="3">Leaves</tissue>
    </source>
</reference>
<feature type="region of interest" description="Disordered" evidence="1">
    <location>
        <begin position="1"/>
        <end position="25"/>
    </location>
</feature>
<comment type="caution">
    <text evidence="3">The sequence shown here is derived from an EMBL/GenBank/DDBJ whole genome shotgun (WGS) entry which is preliminary data.</text>
</comment>
<feature type="compositionally biased region" description="Basic and acidic residues" evidence="1">
    <location>
        <begin position="12"/>
        <end position="23"/>
    </location>
</feature>
<dbReference type="Proteomes" id="UP001141552">
    <property type="component" value="Unassembled WGS sequence"/>
</dbReference>
<dbReference type="CDD" id="cd02947">
    <property type="entry name" value="TRX_family"/>
    <property type="match status" value="1"/>
</dbReference>
<sequence>YTHSLRNSFTHSEQESSKVKKETQNQNLIARSSILARPSRLGETMGSALSYFLGTAEAAAAEGPPSGNFAGVTAFHSSNRWQLHFNSAKDSPQLEVAQEYMVQGMPTFVLVKRGKEVDRVMGADQNDLERKVLKHRSSE</sequence>
<organism evidence="3 4">
    <name type="scientific">Turnera subulata</name>
    <dbReference type="NCBI Taxonomy" id="218843"/>
    <lineage>
        <taxon>Eukaryota</taxon>
        <taxon>Viridiplantae</taxon>
        <taxon>Streptophyta</taxon>
        <taxon>Embryophyta</taxon>
        <taxon>Tracheophyta</taxon>
        <taxon>Spermatophyta</taxon>
        <taxon>Magnoliopsida</taxon>
        <taxon>eudicotyledons</taxon>
        <taxon>Gunneridae</taxon>
        <taxon>Pentapetalae</taxon>
        <taxon>rosids</taxon>
        <taxon>fabids</taxon>
        <taxon>Malpighiales</taxon>
        <taxon>Passifloraceae</taxon>
        <taxon>Turnera</taxon>
    </lineage>
</organism>
<dbReference type="Pfam" id="PF00085">
    <property type="entry name" value="Thioredoxin"/>
    <property type="match status" value="1"/>
</dbReference>
<evidence type="ECO:0000313" key="3">
    <source>
        <dbReference type="EMBL" id="KAJ4822842.1"/>
    </source>
</evidence>
<accession>A0A9Q0IZW7</accession>
<evidence type="ECO:0000259" key="2">
    <source>
        <dbReference type="Pfam" id="PF00085"/>
    </source>
</evidence>
<evidence type="ECO:0000313" key="4">
    <source>
        <dbReference type="Proteomes" id="UP001141552"/>
    </source>
</evidence>
<evidence type="ECO:0000256" key="1">
    <source>
        <dbReference type="SAM" id="MobiDB-lite"/>
    </source>
</evidence>
<dbReference type="AlphaFoldDB" id="A0A9Q0IZW7"/>
<proteinExistence type="predicted"/>
<feature type="non-terminal residue" evidence="3">
    <location>
        <position position="1"/>
    </location>
</feature>